<dbReference type="AlphaFoldDB" id="A0A811NCR5"/>
<comment type="caution">
    <text evidence="2">The sequence shown here is derived from an EMBL/GenBank/DDBJ whole genome shotgun (WGS) entry which is preliminary data.</text>
</comment>
<protein>
    <submittedName>
        <fullName evidence="2">Uncharacterized protein</fullName>
    </submittedName>
</protein>
<sequence length="134" mass="13933">MELAGGGAAAAAAAPAPCQRKGPELPAPAPHYRPAFLPSFLAFMQRQWQADGAESVRLGEGAGSGRDWGGCGVACGGDSWVDGVRWWVDKGGEFGTSRDADTDGGEFSIDQIGRDAWHGGRGKKLAAAEKFGDR</sequence>
<gene>
    <name evidence="2" type="ORF">NCGR_LOCUS13701</name>
</gene>
<evidence type="ECO:0000313" key="2">
    <source>
        <dbReference type="EMBL" id="CAD6220128.1"/>
    </source>
</evidence>
<dbReference type="Proteomes" id="UP000604825">
    <property type="component" value="Unassembled WGS sequence"/>
</dbReference>
<dbReference type="EMBL" id="CAJGYO010000003">
    <property type="protein sequence ID" value="CAD6220128.1"/>
    <property type="molecule type" value="Genomic_DNA"/>
</dbReference>
<organism evidence="2 3">
    <name type="scientific">Miscanthus lutarioriparius</name>
    <dbReference type="NCBI Taxonomy" id="422564"/>
    <lineage>
        <taxon>Eukaryota</taxon>
        <taxon>Viridiplantae</taxon>
        <taxon>Streptophyta</taxon>
        <taxon>Embryophyta</taxon>
        <taxon>Tracheophyta</taxon>
        <taxon>Spermatophyta</taxon>
        <taxon>Magnoliopsida</taxon>
        <taxon>Liliopsida</taxon>
        <taxon>Poales</taxon>
        <taxon>Poaceae</taxon>
        <taxon>PACMAD clade</taxon>
        <taxon>Panicoideae</taxon>
        <taxon>Andropogonodae</taxon>
        <taxon>Andropogoneae</taxon>
        <taxon>Saccharinae</taxon>
        <taxon>Miscanthus</taxon>
    </lineage>
</organism>
<name>A0A811NCR5_9POAL</name>
<accession>A0A811NCR5</accession>
<evidence type="ECO:0000313" key="3">
    <source>
        <dbReference type="Proteomes" id="UP000604825"/>
    </source>
</evidence>
<evidence type="ECO:0000256" key="1">
    <source>
        <dbReference type="SAM" id="MobiDB-lite"/>
    </source>
</evidence>
<reference evidence="2" key="1">
    <citation type="submission" date="2020-10" db="EMBL/GenBank/DDBJ databases">
        <authorList>
            <person name="Han B."/>
            <person name="Lu T."/>
            <person name="Zhao Q."/>
            <person name="Huang X."/>
            <person name="Zhao Y."/>
        </authorList>
    </citation>
    <scope>NUCLEOTIDE SEQUENCE</scope>
</reference>
<keyword evidence="3" id="KW-1185">Reference proteome</keyword>
<feature type="region of interest" description="Disordered" evidence="1">
    <location>
        <begin position="1"/>
        <end position="30"/>
    </location>
</feature>
<proteinExistence type="predicted"/>